<proteinExistence type="predicted"/>
<organism evidence="1 3">
    <name type="scientific">Hibiscus sabdariffa</name>
    <name type="common">roselle</name>
    <dbReference type="NCBI Taxonomy" id="183260"/>
    <lineage>
        <taxon>Eukaryota</taxon>
        <taxon>Viridiplantae</taxon>
        <taxon>Streptophyta</taxon>
        <taxon>Embryophyta</taxon>
        <taxon>Tracheophyta</taxon>
        <taxon>Spermatophyta</taxon>
        <taxon>Magnoliopsida</taxon>
        <taxon>eudicotyledons</taxon>
        <taxon>Gunneridae</taxon>
        <taxon>Pentapetalae</taxon>
        <taxon>rosids</taxon>
        <taxon>malvids</taxon>
        <taxon>Malvales</taxon>
        <taxon>Malvaceae</taxon>
        <taxon>Malvoideae</taxon>
        <taxon>Hibiscus</taxon>
    </lineage>
</organism>
<gene>
    <name evidence="1" type="ORF">V6N12_067910</name>
    <name evidence="2" type="ORF">V6N12_067911</name>
</gene>
<evidence type="ECO:0000313" key="2">
    <source>
        <dbReference type="EMBL" id="KAK8583648.1"/>
    </source>
</evidence>
<accession>A0ABR2FNE6</accession>
<comment type="caution">
    <text evidence="1">The sequence shown here is derived from an EMBL/GenBank/DDBJ whole genome shotgun (WGS) entry which is preliminary data.</text>
</comment>
<protein>
    <submittedName>
        <fullName evidence="1">Uncharacterized protein</fullName>
    </submittedName>
</protein>
<dbReference type="EMBL" id="JBBPBM010000005">
    <property type="protein sequence ID" value="KAK8583647.1"/>
    <property type="molecule type" value="Genomic_DNA"/>
</dbReference>
<name>A0ABR2FNE6_9ROSI</name>
<evidence type="ECO:0000313" key="3">
    <source>
        <dbReference type="Proteomes" id="UP001472677"/>
    </source>
</evidence>
<dbReference type="EMBL" id="JBBPBM010000005">
    <property type="protein sequence ID" value="KAK8583648.1"/>
    <property type="molecule type" value="Genomic_DNA"/>
</dbReference>
<reference evidence="1 3" key="1">
    <citation type="journal article" date="2024" name="G3 (Bethesda)">
        <title>Genome assembly of Hibiscus sabdariffa L. provides insights into metabolisms of medicinal natural products.</title>
        <authorList>
            <person name="Kim T."/>
        </authorList>
    </citation>
    <scope>NUCLEOTIDE SEQUENCE [LARGE SCALE GENOMIC DNA]</scope>
    <source>
        <strain evidence="1">TK-2024</strain>
        <tissue evidence="1">Old leaves</tissue>
    </source>
</reference>
<sequence>MDEESPHHLVIDSTNGHGRHKVPILFADRVGPYFDRLGEGKDNIEPKWSTQEIKFSNESRLLDVQINVAGDRSGTLGWNTFSLVARNVTRCSDEAEATLELGVNFDAPVVEVFKRLWSLEEADRG</sequence>
<evidence type="ECO:0000313" key="1">
    <source>
        <dbReference type="EMBL" id="KAK8583647.1"/>
    </source>
</evidence>
<keyword evidence="3" id="KW-1185">Reference proteome</keyword>
<dbReference type="Proteomes" id="UP001472677">
    <property type="component" value="Unassembled WGS sequence"/>
</dbReference>